<keyword evidence="2" id="KW-0949">S-adenosyl-L-methionine</keyword>
<feature type="domain" description="Radical SAM core" evidence="6">
    <location>
        <begin position="1"/>
        <end position="216"/>
    </location>
</feature>
<dbReference type="Proteomes" id="UP001162891">
    <property type="component" value="Chromosome"/>
</dbReference>
<proteinExistence type="predicted"/>
<evidence type="ECO:0000256" key="3">
    <source>
        <dbReference type="ARBA" id="ARBA00022723"/>
    </source>
</evidence>
<evidence type="ECO:0000259" key="6">
    <source>
        <dbReference type="PROSITE" id="PS51918"/>
    </source>
</evidence>
<evidence type="ECO:0000256" key="5">
    <source>
        <dbReference type="ARBA" id="ARBA00023014"/>
    </source>
</evidence>
<evidence type="ECO:0000256" key="1">
    <source>
        <dbReference type="ARBA" id="ARBA00001966"/>
    </source>
</evidence>
<keyword evidence="5" id="KW-0411">Iron-sulfur</keyword>
<name>A0ABN6N0X2_9BACT</name>
<keyword evidence="3" id="KW-0479">Metal-binding</keyword>
<evidence type="ECO:0000256" key="4">
    <source>
        <dbReference type="ARBA" id="ARBA00023004"/>
    </source>
</evidence>
<evidence type="ECO:0000256" key="2">
    <source>
        <dbReference type="ARBA" id="ARBA00022691"/>
    </source>
</evidence>
<dbReference type="Gene3D" id="3.20.20.70">
    <property type="entry name" value="Aldolase class I"/>
    <property type="match status" value="1"/>
</dbReference>
<dbReference type="InterPro" id="IPR007197">
    <property type="entry name" value="rSAM"/>
</dbReference>
<comment type="cofactor">
    <cofactor evidence="1">
        <name>[4Fe-4S] cluster</name>
        <dbReference type="ChEBI" id="CHEBI:49883"/>
    </cofactor>
</comment>
<sequence length="337" mass="36296">MPTAWVAFHVTERCSLQCLHCLRDPGRPPADLPAALVERVLDEAVALHRVEHASFTGGEPLLHPDLAAVVDAAVRRGLGWHLVTSGRELDRLLALLEGDPRRRAALTAVDLSLDGATAAVHDRIRGDGSHRAVLAAALALRAREVRFNVQMTVHAGNAAEVEALALEAATLGAASVSFNLAMPTGTPADVELWQSREGWAAVRDRVERLAEVLAIPVRAPEGFQRPQPFHVCAPWRSEVLHVDPHGRLTLCCQLAGAPGGDEDVVADLASTPLREAHRLLLERVHRLERERLDTCAAGARGWDALQCNWCARVHGRPHWVDGGSAGPRAQGAGGGRR</sequence>
<dbReference type="PROSITE" id="PS51918">
    <property type="entry name" value="RADICAL_SAM"/>
    <property type="match status" value="1"/>
</dbReference>
<dbReference type="SUPFAM" id="SSF102114">
    <property type="entry name" value="Radical SAM enzymes"/>
    <property type="match status" value="1"/>
</dbReference>
<evidence type="ECO:0000313" key="7">
    <source>
        <dbReference type="EMBL" id="BDG05662.1"/>
    </source>
</evidence>
<dbReference type="SFLD" id="SFLDG01067">
    <property type="entry name" value="SPASM/twitch_domain_containing"/>
    <property type="match status" value="1"/>
</dbReference>
<dbReference type="InterPro" id="IPR058240">
    <property type="entry name" value="rSAM_sf"/>
</dbReference>
<dbReference type="InterPro" id="IPR050377">
    <property type="entry name" value="Radical_SAM_PqqE_MftC-like"/>
</dbReference>
<dbReference type="Pfam" id="PF04055">
    <property type="entry name" value="Radical_SAM"/>
    <property type="match status" value="1"/>
</dbReference>
<dbReference type="PANTHER" id="PTHR11228:SF7">
    <property type="entry name" value="PQQA PEPTIDE CYCLASE"/>
    <property type="match status" value="1"/>
</dbReference>
<organism evidence="7 8">
    <name type="scientific">Anaeromyxobacter oryzae</name>
    <dbReference type="NCBI Taxonomy" id="2918170"/>
    <lineage>
        <taxon>Bacteria</taxon>
        <taxon>Pseudomonadati</taxon>
        <taxon>Myxococcota</taxon>
        <taxon>Myxococcia</taxon>
        <taxon>Myxococcales</taxon>
        <taxon>Cystobacterineae</taxon>
        <taxon>Anaeromyxobacteraceae</taxon>
        <taxon>Anaeromyxobacter</taxon>
    </lineage>
</organism>
<keyword evidence="4" id="KW-0408">Iron</keyword>
<dbReference type="PANTHER" id="PTHR11228">
    <property type="entry name" value="RADICAL SAM DOMAIN PROTEIN"/>
    <property type="match status" value="1"/>
</dbReference>
<protein>
    <recommendedName>
        <fullName evidence="6">Radical SAM core domain-containing protein</fullName>
    </recommendedName>
</protein>
<dbReference type="RefSeq" id="WP_248354692.1">
    <property type="nucleotide sequence ID" value="NZ_AP025591.1"/>
</dbReference>
<dbReference type="CDD" id="cd01335">
    <property type="entry name" value="Radical_SAM"/>
    <property type="match status" value="1"/>
</dbReference>
<dbReference type="SFLD" id="SFLDS00029">
    <property type="entry name" value="Radical_SAM"/>
    <property type="match status" value="1"/>
</dbReference>
<gene>
    <name evidence="7" type="ORF">AMOR_46580</name>
</gene>
<reference evidence="8" key="1">
    <citation type="journal article" date="2022" name="Int. J. Syst. Evol. Microbiol.">
        <title>Anaeromyxobacter oryzae sp. nov., Anaeromyxobacter diazotrophicus sp. nov. and Anaeromyxobacter paludicola sp. nov., isolated from paddy soils.</title>
        <authorList>
            <person name="Itoh H."/>
            <person name="Xu Z."/>
            <person name="Mise K."/>
            <person name="Masuda Y."/>
            <person name="Ushijima N."/>
            <person name="Hayakawa C."/>
            <person name="Shiratori Y."/>
            <person name="Senoo K."/>
        </authorList>
    </citation>
    <scope>NUCLEOTIDE SEQUENCE [LARGE SCALE GENOMIC DNA]</scope>
    <source>
        <strain evidence="8">Red232</strain>
    </source>
</reference>
<evidence type="ECO:0000313" key="8">
    <source>
        <dbReference type="Proteomes" id="UP001162891"/>
    </source>
</evidence>
<keyword evidence="8" id="KW-1185">Reference proteome</keyword>
<accession>A0ABN6N0X2</accession>
<dbReference type="InterPro" id="IPR013785">
    <property type="entry name" value="Aldolase_TIM"/>
</dbReference>
<dbReference type="EMBL" id="AP025591">
    <property type="protein sequence ID" value="BDG05662.1"/>
    <property type="molecule type" value="Genomic_DNA"/>
</dbReference>